<organism evidence="1 2">
    <name type="scientific">Catenovulum sediminis</name>
    <dbReference type="NCBI Taxonomy" id="1740262"/>
    <lineage>
        <taxon>Bacteria</taxon>
        <taxon>Pseudomonadati</taxon>
        <taxon>Pseudomonadota</taxon>
        <taxon>Gammaproteobacteria</taxon>
        <taxon>Alteromonadales</taxon>
        <taxon>Alteromonadaceae</taxon>
        <taxon>Catenovulum</taxon>
    </lineage>
</organism>
<evidence type="ECO:0000313" key="1">
    <source>
        <dbReference type="EMBL" id="MER2492764.1"/>
    </source>
</evidence>
<proteinExistence type="predicted"/>
<protein>
    <recommendedName>
        <fullName evidence="3">Solute-binding protein family 3/N-terminal domain-containing protein</fullName>
    </recommendedName>
</protein>
<reference evidence="1 2" key="1">
    <citation type="submission" date="2024-06" db="EMBL/GenBank/DDBJ databases">
        <authorList>
            <person name="Chen R.Y."/>
        </authorList>
    </citation>
    <scope>NUCLEOTIDE SEQUENCE [LARGE SCALE GENOMIC DNA]</scope>
    <source>
        <strain evidence="1 2">D2</strain>
    </source>
</reference>
<dbReference type="SUPFAM" id="SSF53850">
    <property type="entry name" value="Periplasmic binding protein-like II"/>
    <property type="match status" value="1"/>
</dbReference>
<dbReference type="Proteomes" id="UP001467690">
    <property type="component" value="Unassembled WGS sequence"/>
</dbReference>
<sequence length="275" mass="31189">MNANTAVSQDIKIQVGISKEDKKVYLDWTTNQNCSEVTHYLTSYSPRPAVEVLIFCKALKAAGLNFRLELIESGNYSRNLKLMSSQYIHTTAETVWYEQAKKLNVYVSLPVFDKETIEKGLFTLPNHPLLKIPSYKLTSQLQNYVGISVGHWFYDWKAMNEITSQVISAPSQASIHRMVAAKRADFCFGEFNQNMTFTMEGIELVNIPNVKIKLAGSRHFIVNKNMENSELIYTNLNKGIELLRAKGEIEKTKELSGVKNTAVKDWILLNPNNAS</sequence>
<accession>A0ABV1RIQ6</accession>
<dbReference type="RefSeq" id="WP_143873752.1">
    <property type="nucleotide sequence ID" value="NZ_CP041661.1"/>
</dbReference>
<comment type="caution">
    <text evidence="1">The sequence shown here is derived from an EMBL/GenBank/DDBJ whole genome shotgun (WGS) entry which is preliminary data.</text>
</comment>
<keyword evidence="2" id="KW-1185">Reference proteome</keyword>
<dbReference type="EMBL" id="JBELOE010000228">
    <property type="protein sequence ID" value="MER2492764.1"/>
    <property type="molecule type" value="Genomic_DNA"/>
</dbReference>
<evidence type="ECO:0008006" key="3">
    <source>
        <dbReference type="Google" id="ProtNLM"/>
    </source>
</evidence>
<gene>
    <name evidence="1" type="ORF">ABS311_12835</name>
</gene>
<name>A0ABV1RIQ6_9ALTE</name>
<evidence type="ECO:0000313" key="2">
    <source>
        <dbReference type="Proteomes" id="UP001467690"/>
    </source>
</evidence>